<gene>
    <name evidence="1" type="ORF">LPTSP3_g15030</name>
</gene>
<proteinExistence type="predicted"/>
<dbReference type="EMBL" id="AP025028">
    <property type="protein sequence ID" value="BDA78573.1"/>
    <property type="molecule type" value="Genomic_DNA"/>
</dbReference>
<reference evidence="1 2" key="1">
    <citation type="submission" date="2021-08" db="EMBL/GenBank/DDBJ databases">
        <title>Complete genome sequence of Leptospira kobayashii strain E30.</title>
        <authorList>
            <person name="Nakao R."/>
            <person name="Nakamura S."/>
            <person name="Masuzawa T."/>
            <person name="Koizumi N."/>
        </authorList>
    </citation>
    <scope>NUCLEOTIDE SEQUENCE [LARGE SCALE GENOMIC DNA]</scope>
    <source>
        <strain evidence="1 2">E30</strain>
    </source>
</reference>
<evidence type="ECO:0000313" key="1">
    <source>
        <dbReference type="EMBL" id="BDA78573.1"/>
    </source>
</evidence>
<protein>
    <recommendedName>
        <fullName evidence="3">Lipoprotein</fullName>
    </recommendedName>
</protein>
<evidence type="ECO:0000313" key="2">
    <source>
        <dbReference type="Proteomes" id="UP000245263"/>
    </source>
</evidence>
<keyword evidence="2" id="KW-1185">Reference proteome</keyword>
<sequence length="362" mass="42501">MMERLRRLRKSKMKLYLLIIIFILYSSCKSAETTADRSAWSGACPKFGFLERSQIPDSGSDSSIYFSKSNYQEMIVLRDWKGESQHIALVRLMNAVNISNEDNYKQFLSEFHNICGDSVQPVGKTRYEVEFENRVAKIQFEHYFRDYYFKNKINENNLKKLAYDSLTRWENNDPFLLTYYNGNDYPNFVNSLETLESLEYRKLEKQFSEEKKKKYIEVIGEIDIKEFTYDSKKKKLYTEFDLRIGNNPLLGFTGQWQKFSLASPVEVKIKDEDLDGFLSKDKVSFQSIFTFEVVHGQTEQVDCYNIGAQVKFVYYDKTTTPKGEYDICKNVGIVKYKGLKLKEEVTLFLVGDKVYPSVKTRL</sequence>
<accession>A0ABM7UII7</accession>
<dbReference type="Proteomes" id="UP000245263">
    <property type="component" value="Chromosome 1"/>
</dbReference>
<name>A0ABM7UII7_9LEPT</name>
<evidence type="ECO:0008006" key="3">
    <source>
        <dbReference type="Google" id="ProtNLM"/>
    </source>
</evidence>
<organism evidence="1 2">
    <name type="scientific">Leptospira kobayashii</name>
    <dbReference type="NCBI Taxonomy" id="1917830"/>
    <lineage>
        <taxon>Bacteria</taxon>
        <taxon>Pseudomonadati</taxon>
        <taxon>Spirochaetota</taxon>
        <taxon>Spirochaetia</taxon>
        <taxon>Leptospirales</taxon>
        <taxon>Leptospiraceae</taxon>
        <taxon>Leptospira</taxon>
    </lineage>
</organism>